<feature type="transmembrane region" description="Helical" evidence="2">
    <location>
        <begin position="182"/>
        <end position="207"/>
    </location>
</feature>
<dbReference type="EMBL" id="JBANRG010000041">
    <property type="protein sequence ID" value="KAK7447461.1"/>
    <property type="molecule type" value="Genomic_DNA"/>
</dbReference>
<dbReference type="Proteomes" id="UP001498398">
    <property type="component" value="Unassembled WGS sequence"/>
</dbReference>
<evidence type="ECO:0000313" key="3">
    <source>
        <dbReference type="EMBL" id="KAK7447461.1"/>
    </source>
</evidence>
<keyword evidence="2" id="KW-0812">Transmembrane</keyword>
<feature type="region of interest" description="Disordered" evidence="1">
    <location>
        <begin position="214"/>
        <end position="263"/>
    </location>
</feature>
<dbReference type="SUPFAM" id="SSF50370">
    <property type="entry name" value="Ricin B-like lectins"/>
    <property type="match status" value="1"/>
</dbReference>
<dbReference type="InterPro" id="IPR035992">
    <property type="entry name" value="Ricin_B-like_lectins"/>
</dbReference>
<keyword evidence="2" id="KW-1133">Transmembrane helix</keyword>
<reference evidence="3 4" key="1">
    <citation type="submission" date="2024-01" db="EMBL/GenBank/DDBJ databases">
        <title>A draft genome for the cacao thread blight pathogen Marasmiellus scandens.</title>
        <authorList>
            <person name="Baruah I.K."/>
            <person name="Leung J."/>
            <person name="Bukari Y."/>
            <person name="Amoako-Attah I."/>
            <person name="Meinhardt L.W."/>
            <person name="Bailey B.A."/>
            <person name="Cohen S.P."/>
        </authorList>
    </citation>
    <scope>NUCLEOTIDE SEQUENCE [LARGE SCALE GENOMIC DNA]</scope>
    <source>
        <strain evidence="3 4">GH-19</strain>
    </source>
</reference>
<evidence type="ECO:0000313" key="4">
    <source>
        <dbReference type="Proteomes" id="UP001498398"/>
    </source>
</evidence>
<keyword evidence="4" id="KW-1185">Reference proteome</keyword>
<organism evidence="3 4">
    <name type="scientific">Marasmiellus scandens</name>
    <dbReference type="NCBI Taxonomy" id="2682957"/>
    <lineage>
        <taxon>Eukaryota</taxon>
        <taxon>Fungi</taxon>
        <taxon>Dikarya</taxon>
        <taxon>Basidiomycota</taxon>
        <taxon>Agaricomycotina</taxon>
        <taxon>Agaricomycetes</taxon>
        <taxon>Agaricomycetidae</taxon>
        <taxon>Agaricales</taxon>
        <taxon>Marasmiineae</taxon>
        <taxon>Omphalotaceae</taxon>
        <taxon>Marasmiellus</taxon>
    </lineage>
</organism>
<gene>
    <name evidence="3" type="ORF">VKT23_014170</name>
</gene>
<name>A0ABR1J652_9AGAR</name>
<keyword evidence="2" id="KW-0472">Membrane</keyword>
<comment type="caution">
    <text evidence="3">The sequence shown here is derived from an EMBL/GenBank/DDBJ whole genome shotgun (WGS) entry which is preliminary data.</text>
</comment>
<proteinExistence type="predicted"/>
<accession>A0ABR1J652</accession>
<feature type="region of interest" description="Disordered" evidence="1">
    <location>
        <begin position="153"/>
        <end position="178"/>
    </location>
</feature>
<sequence>MSLSDGDYYIFDKFSQFVTANTTDGGPPVMATFIGTNDQQWHIIGGQGVAQFLRNIRYETYIGFLNHSTTLTTSPIPWYINETTDTDWYQISRDSNQGGPFWVANGEVSNSQNGSLTLNDGGFYSWFFLPVSQVSSNGSSATTMLSSLIGTATSGLTPDPTESISTQNPTSSSKNDMSPKTIGAIVGGVVGGILLLSLIILGARLLARQSRGRSEERKATQTMQSPAAFTLQEPIAVTSDRISTVKPTSRPRSPPPYEESTVL</sequence>
<protein>
    <submittedName>
        <fullName evidence="3">Uncharacterized protein</fullName>
    </submittedName>
</protein>
<evidence type="ECO:0000256" key="1">
    <source>
        <dbReference type="SAM" id="MobiDB-lite"/>
    </source>
</evidence>
<evidence type="ECO:0000256" key="2">
    <source>
        <dbReference type="SAM" id="Phobius"/>
    </source>
</evidence>